<dbReference type="Proteomes" id="UP000033411">
    <property type="component" value="Unassembled WGS sequence"/>
</dbReference>
<dbReference type="AlphaFoldDB" id="A0A0F5QF29"/>
<proteinExistence type="predicted"/>
<organism evidence="1 2">
    <name type="scientific">Devosia epidermidihirudinis</name>
    <dbReference type="NCBI Taxonomy" id="1293439"/>
    <lineage>
        <taxon>Bacteria</taxon>
        <taxon>Pseudomonadati</taxon>
        <taxon>Pseudomonadota</taxon>
        <taxon>Alphaproteobacteria</taxon>
        <taxon>Hyphomicrobiales</taxon>
        <taxon>Devosiaceae</taxon>
        <taxon>Devosia</taxon>
    </lineage>
</organism>
<dbReference type="EMBL" id="LANJ01000011">
    <property type="protein sequence ID" value="KKC39545.1"/>
    <property type="molecule type" value="Genomic_DNA"/>
</dbReference>
<reference evidence="1 2" key="1">
    <citation type="submission" date="2015-03" db="EMBL/GenBank/DDBJ databases">
        <authorList>
            <person name="Lepp D."/>
            <person name="Hassan Y.I."/>
            <person name="Li X.-Z."/>
            <person name="Zhou T."/>
        </authorList>
    </citation>
    <scope>NUCLEOTIDE SEQUENCE [LARGE SCALE GENOMIC DNA]</scope>
    <source>
        <strain evidence="1 2">E84</strain>
    </source>
</reference>
<comment type="caution">
    <text evidence="1">The sequence shown here is derived from an EMBL/GenBank/DDBJ whole genome shotgun (WGS) entry which is preliminary data.</text>
</comment>
<accession>A0A0F5QF29</accession>
<keyword evidence="2" id="KW-1185">Reference proteome</keyword>
<evidence type="ECO:0000313" key="1">
    <source>
        <dbReference type="EMBL" id="KKC39545.1"/>
    </source>
</evidence>
<evidence type="ECO:0000313" key="2">
    <source>
        <dbReference type="Proteomes" id="UP000033411"/>
    </source>
</evidence>
<dbReference type="STRING" id="1293439.WH87_04970"/>
<name>A0A0F5QF29_9HYPH</name>
<gene>
    <name evidence="1" type="ORF">WH87_04970</name>
</gene>
<dbReference type="PATRIC" id="fig|1293439.3.peg.558"/>
<sequence length="106" mass="12095">MENEMREVSEFVVIFPRRLFSASPEDRDLLMAALGREYPGYKFERYPLREFAHNDEFRVIPMMGVVGDGINDDPEHVYICDPVAPEVIQDLVSTLQLYEGVGAAVN</sequence>
<protein>
    <submittedName>
        <fullName evidence="1">Uncharacterized protein</fullName>
    </submittedName>
</protein>